<feature type="compositionally biased region" description="Basic and acidic residues" evidence="6">
    <location>
        <begin position="30"/>
        <end position="46"/>
    </location>
</feature>
<evidence type="ECO:0000313" key="7">
    <source>
        <dbReference type="EMBL" id="GHG10355.1"/>
    </source>
</evidence>
<dbReference type="InterPro" id="IPR000740">
    <property type="entry name" value="GrpE"/>
</dbReference>
<dbReference type="Proteomes" id="UP000632154">
    <property type="component" value="Unassembled WGS sequence"/>
</dbReference>
<evidence type="ECO:0000256" key="6">
    <source>
        <dbReference type="SAM" id="MobiDB-lite"/>
    </source>
</evidence>
<sequence length="254" mass="27988">MADRPALPFSHPLSTYAESMFSNFSNPFGKKKETDMTDDTRQDKQPQDQSAQPENIQFEGQAADSSLKGRTSDLPDDFPEDFEMPEGFPEMDENMMAQVQEMMGQLQKGQRADELEQENADLKTRLGRLAADFEGYRTRTAAETAEAQSKGVSKAAEALMPVYDDISRALSMGTEDPTKLIPGMQAVQSKVLSIFASLGLEPTGQEGEAFDPAYHEAIQVVEGEDGKIVQTYELGFKMGERSVRPARVAVGQKS</sequence>
<accession>A0ABQ3KER5</accession>
<dbReference type="InterPro" id="IPR013805">
    <property type="entry name" value="GrpE_CC"/>
</dbReference>
<dbReference type="SUPFAM" id="SSF51064">
    <property type="entry name" value="Head domain of nucleotide exchange factor GrpE"/>
    <property type="match status" value="1"/>
</dbReference>
<dbReference type="Gene3D" id="2.30.22.10">
    <property type="entry name" value="Head domain of nucleotide exchange factor GrpE"/>
    <property type="match status" value="1"/>
</dbReference>
<evidence type="ECO:0000256" key="4">
    <source>
        <dbReference type="RuleBase" id="RU000639"/>
    </source>
</evidence>
<keyword evidence="3" id="KW-0963">Cytoplasm</keyword>
<dbReference type="CDD" id="cd00446">
    <property type="entry name" value="GrpE"/>
    <property type="match status" value="1"/>
</dbReference>
<comment type="caution">
    <text evidence="7">The sequence shown here is derived from an EMBL/GenBank/DDBJ whole genome shotgun (WGS) entry which is preliminary data.</text>
</comment>
<evidence type="ECO:0000256" key="1">
    <source>
        <dbReference type="ARBA" id="ARBA00009054"/>
    </source>
</evidence>
<dbReference type="HAMAP" id="MF_01151">
    <property type="entry name" value="GrpE"/>
    <property type="match status" value="1"/>
</dbReference>
<organism evidence="7 8">
    <name type="scientific">Deinococcus piscis</name>
    <dbReference type="NCBI Taxonomy" id="394230"/>
    <lineage>
        <taxon>Bacteria</taxon>
        <taxon>Thermotogati</taxon>
        <taxon>Deinococcota</taxon>
        <taxon>Deinococci</taxon>
        <taxon>Deinococcales</taxon>
        <taxon>Deinococcaceae</taxon>
        <taxon>Deinococcus</taxon>
    </lineage>
</organism>
<keyword evidence="2 3" id="KW-0143">Chaperone</keyword>
<feature type="region of interest" description="Disordered" evidence="6">
    <location>
        <begin position="20"/>
        <end position="90"/>
    </location>
</feature>
<keyword evidence="8" id="KW-1185">Reference proteome</keyword>
<protein>
    <recommendedName>
        <fullName evidence="3 4">Protein GrpE</fullName>
    </recommendedName>
    <alternativeName>
        <fullName evidence="3">HSP-70 cofactor</fullName>
    </alternativeName>
</protein>
<keyword evidence="3 4" id="KW-0346">Stress response</keyword>
<dbReference type="InterPro" id="IPR009012">
    <property type="entry name" value="GrpE_head"/>
</dbReference>
<dbReference type="Gene3D" id="3.90.20.20">
    <property type="match status" value="1"/>
</dbReference>
<comment type="subunit">
    <text evidence="3">Homodimer.</text>
</comment>
<comment type="similarity">
    <text evidence="1 3 5">Belongs to the GrpE family.</text>
</comment>
<gene>
    <name evidence="3 7" type="primary">grpE</name>
    <name evidence="7" type="ORF">GCM10017783_23510</name>
</gene>
<comment type="subcellular location">
    <subcellularLocation>
        <location evidence="3">Cytoplasm</location>
    </subcellularLocation>
</comment>
<dbReference type="PRINTS" id="PR00773">
    <property type="entry name" value="GRPEPROTEIN"/>
</dbReference>
<evidence type="ECO:0000256" key="5">
    <source>
        <dbReference type="RuleBase" id="RU004478"/>
    </source>
</evidence>
<feature type="compositionally biased region" description="Acidic residues" evidence="6">
    <location>
        <begin position="74"/>
        <end position="90"/>
    </location>
</feature>
<dbReference type="Pfam" id="PF01025">
    <property type="entry name" value="GrpE"/>
    <property type="match status" value="1"/>
</dbReference>
<evidence type="ECO:0000256" key="2">
    <source>
        <dbReference type="ARBA" id="ARBA00023186"/>
    </source>
</evidence>
<dbReference type="PROSITE" id="PS01071">
    <property type="entry name" value="GRPE"/>
    <property type="match status" value="1"/>
</dbReference>
<reference evidence="8" key="1">
    <citation type="journal article" date="2019" name="Int. J. Syst. Evol. Microbiol.">
        <title>The Global Catalogue of Microorganisms (GCM) 10K type strain sequencing project: providing services to taxonomists for standard genome sequencing and annotation.</title>
        <authorList>
            <consortium name="The Broad Institute Genomics Platform"/>
            <consortium name="The Broad Institute Genome Sequencing Center for Infectious Disease"/>
            <person name="Wu L."/>
            <person name="Ma J."/>
        </authorList>
    </citation>
    <scope>NUCLEOTIDE SEQUENCE [LARGE SCALE GENOMIC DNA]</scope>
    <source>
        <strain evidence="8">CGMCC 1.18439</strain>
    </source>
</reference>
<dbReference type="PANTHER" id="PTHR21237:SF23">
    <property type="entry name" value="GRPE PROTEIN HOMOLOG, MITOCHONDRIAL"/>
    <property type="match status" value="1"/>
</dbReference>
<name>A0ABQ3KER5_9DEIO</name>
<dbReference type="EMBL" id="BNAL01000041">
    <property type="protein sequence ID" value="GHG10355.1"/>
    <property type="molecule type" value="Genomic_DNA"/>
</dbReference>
<evidence type="ECO:0000256" key="3">
    <source>
        <dbReference type="HAMAP-Rule" id="MF_01151"/>
    </source>
</evidence>
<proteinExistence type="inferred from homology"/>
<dbReference type="PANTHER" id="PTHR21237">
    <property type="entry name" value="GRPE PROTEIN"/>
    <property type="match status" value="1"/>
</dbReference>
<dbReference type="SUPFAM" id="SSF58014">
    <property type="entry name" value="Coiled-coil domain of nucleotide exchange factor GrpE"/>
    <property type="match status" value="1"/>
</dbReference>
<comment type="function">
    <text evidence="3 4">Participates actively in the response to hyperosmotic and heat shock by preventing the aggregation of stress-denatured proteins, in association with DnaK and GrpE. It is the nucleotide exchange factor for DnaK and may function as a thermosensor. Unfolded proteins bind initially to DnaJ; upon interaction with the DnaJ-bound protein, DnaK hydrolyzes its bound ATP, resulting in the formation of a stable complex. GrpE releases ADP from DnaK; ATP binding to DnaK triggers the release of the substrate protein, thus completing the reaction cycle. Several rounds of ATP-dependent interactions between DnaJ, DnaK and GrpE are required for fully efficient folding.</text>
</comment>
<evidence type="ECO:0000313" key="8">
    <source>
        <dbReference type="Proteomes" id="UP000632154"/>
    </source>
</evidence>